<sequence length="290" mass="29976">MTTTLPLLLAYDGSVDARRGLSWTAHESLRTGLPVHVMAVDEIAPQMWGGLGGIGAVGGTIVVTEGYVLDCAALLDEAAKLLADEGVADVTTEKRAGPVVAELVQASASASMMVVGSRGHGAAGEALIGSVSQHLARHAACPVVVVREPRDPDARRIVVGIDGSGSSEAALEQACRRAEVTGETVLAIHGFHAHVPSTDVWAAAPRSVDTADRERLLAEAVAGIREDHPDVHLEQEVVAVPPERCLADASASASLVVVGSRGLGWFSGLLLGSVSQAVLHRAECPVLVVR</sequence>
<organism evidence="3 4">
    <name type="scientific">Nocardioides baculatus</name>
    <dbReference type="NCBI Taxonomy" id="2801337"/>
    <lineage>
        <taxon>Bacteria</taxon>
        <taxon>Bacillati</taxon>
        <taxon>Actinomycetota</taxon>
        <taxon>Actinomycetes</taxon>
        <taxon>Propionibacteriales</taxon>
        <taxon>Nocardioidaceae</taxon>
        <taxon>Nocardioides</taxon>
    </lineage>
</organism>
<dbReference type="Gene3D" id="3.40.50.620">
    <property type="entry name" value="HUPs"/>
    <property type="match status" value="2"/>
</dbReference>
<comment type="caution">
    <text evidence="3">The sequence shown here is derived from an EMBL/GenBank/DDBJ whole genome shotgun (WGS) entry which is preliminary data.</text>
</comment>
<evidence type="ECO:0000313" key="4">
    <source>
        <dbReference type="Proteomes" id="UP000636918"/>
    </source>
</evidence>
<accession>A0ABS1L9R5</accession>
<evidence type="ECO:0000259" key="2">
    <source>
        <dbReference type="Pfam" id="PF00582"/>
    </source>
</evidence>
<dbReference type="PANTHER" id="PTHR46553:SF3">
    <property type="entry name" value="ADENINE NUCLEOTIDE ALPHA HYDROLASES-LIKE SUPERFAMILY PROTEIN"/>
    <property type="match status" value="1"/>
</dbReference>
<dbReference type="SUPFAM" id="SSF52402">
    <property type="entry name" value="Adenine nucleotide alpha hydrolases-like"/>
    <property type="match status" value="2"/>
</dbReference>
<name>A0ABS1L9R5_9ACTN</name>
<evidence type="ECO:0000313" key="3">
    <source>
        <dbReference type="EMBL" id="MBL0748424.1"/>
    </source>
</evidence>
<dbReference type="EMBL" id="JAERSG010000003">
    <property type="protein sequence ID" value="MBL0748424.1"/>
    <property type="molecule type" value="Genomic_DNA"/>
</dbReference>
<protein>
    <submittedName>
        <fullName evidence="3">Universal stress protein</fullName>
    </submittedName>
</protein>
<dbReference type="Proteomes" id="UP000636918">
    <property type="component" value="Unassembled WGS sequence"/>
</dbReference>
<gene>
    <name evidence="3" type="ORF">JI751_12455</name>
</gene>
<comment type="similarity">
    <text evidence="1">Belongs to the universal stress protein A family.</text>
</comment>
<dbReference type="PRINTS" id="PR01438">
    <property type="entry name" value="UNVRSLSTRESS"/>
</dbReference>
<feature type="domain" description="UspA" evidence="2">
    <location>
        <begin position="7"/>
        <end position="147"/>
    </location>
</feature>
<evidence type="ECO:0000256" key="1">
    <source>
        <dbReference type="ARBA" id="ARBA00008791"/>
    </source>
</evidence>
<proteinExistence type="inferred from homology"/>
<dbReference type="PANTHER" id="PTHR46553">
    <property type="entry name" value="ADENINE NUCLEOTIDE ALPHA HYDROLASES-LIKE SUPERFAMILY PROTEIN"/>
    <property type="match status" value="1"/>
</dbReference>
<dbReference type="Pfam" id="PF00582">
    <property type="entry name" value="Usp"/>
    <property type="match status" value="2"/>
</dbReference>
<keyword evidence="4" id="KW-1185">Reference proteome</keyword>
<dbReference type="InterPro" id="IPR006015">
    <property type="entry name" value="Universal_stress_UspA"/>
</dbReference>
<dbReference type="InterPro" id="IPR006016">
    <property type="entry name" value="UspA"/>
</dbReference>
<dbReference type="RefSeq" id="WP_201936680.1">
    <property type="nucleotide sequence ID" value="NZ_JAERSG010000003.1"/>
</dbReference>
<reference evidence="3 4" key="1">
    <citation type="submission" date="2021-01" db="EMBL/GenBank/DDBJ databases">
        <title>Genome seq and assembly of Nocardiodes sp. G10.</title>
        <authorList>
            <person name="Chhetri G."/>
        </authorList>
    </citation>
    <scope>NUCLEOTIDE SEQUENCE [LARGE SCALE GENOMIC DNA]</scope>
    <source>
        <strain evidence="3 4">G10</strain>
    </source>
</reference>
<feature type="domain" description="UspA" evidence="2">
    <location>
        <begin position="155"/>
        <end position="290"/>
    </location>
</feature>
<dbReference type="InterPro" id="IPR014729">
    <property type="entry name" value="Rossmann-like_a/b/a_fold"/>
</dbReference>
<dbReference type="CDD" id="cd23659">
    <property type="entry name" value="USP_At3g01520-like"/>
    <property type="match status" value="1"/>
</dbReference>